<keyword id="KW-0903">Direct protein sequencing</keyword>
<reference evidence="1" key="1">
    <citation type="journal article" date="1989" name="Comp. Biochem. Physiol.">
        <title>A halogenated amino acid-containing sperm activating peptide and its related peptides isolated from the egg jelly of sea urchins, Tripneustes gratilla, Pseudoboletia maculata, Strongylocentrotus nudus, Echinometra mathaei and Heterocentrotus mammillatus.</title>
        <authorList>
            <person name="Yoshino K.I."/>
            <person name="Kajiura H."/>
            <person name="Nomura K."/>
            <person name="Takao T."/>
            <person name="Shimonishi Y."/>
            <person name="Kurita M."/>
            <person name="Yamaguchi M."/>
            <person name="Suzuki N."/>
        </authorList>
    </citation>
    <scope>PROTEIN SEQUENCE</scope>
</reference>
<proteinExistence type="evidence at protein level"/>
<organism evidence="1">
    <name type="scientific">Heterocentrotus mammillatus</name>
    <name type="common">Slate-pencil urchin</name>
    <dbReference type="NCBI Taxonomy" id="31180"/>
    <lineage>
        <taxon>Eukaryota</taxon>
        <taxon>Metazoa</taxon>
        <taxon>Echinodermata</taxon>
        <taxon>Eleutherozoa</taxon>
        <taxon>Echinozoa</taxon>
        <taxon>Echinoidea</taxon>
        <taxon>Euechinoidea</taxon>
        <taxon>Echinacea</taxon>
        <taxon>Camarodonta</taxon>
        <taxon>Echinidea</taxon>
        <taxon>Echinometridae</taxon>
        <taxon>Heterocentrotus</taxon>
    </lineage>
</organism>
<dbReference type="PIR" id="H60588">
    <property type="entry name" value="H60588"/>
</dbReference>
<evidence type="ECO:0000313" key="1">
    <source>
        <dbReference type="PIR" id="H60588"/>
    </source>
</evidence>
<sequence>GTLPTGSGVS</sequence>
<accession>Q7M4B8</accession>
<name>Q7M4B8_HETMA</name>
<protein>
    <submittedName>
        <fullName evidence="1">Sperm-activating peptide (Thr-2,5, Leu-3, Pro-4, Ser-7,10 SAP-I)</fullName>
    </submittedName>
</protein>